<reference evidence="2" key="2">
    <citation type="journal article" date="2023" name="Int. J. Mol. Sci.">
        <title>De Novo Assembly and Annotation of 11 Diverse Shrub Willow (Salix) Genomes Reveals Novel Gene Organization in Sex-Linked Regions.</title>
        <authorList>
            <person name="Hyden B."/>
            <person name="Feng K."/>
            <person name="Yates T.B."/>
            <person name="Jawdy S."/>
            <person name="Cereghino C."/>
            <person name="Smart L.B."/>
            <person name="Muchero W."/>
        </authorList>
    </citation>
    <scope>NUCLEOTIDE SEQUENCE</scope>
    <source>
        <tissue evidence="2">Shoot tip</tissue>
    </source>
</reference>
<sequence length="200" mass="22756">MISEWHCIHCITSGGFKGAAFSPKKLLCLVRILSNFRLQPDMKCIVFVNRIVTARSLSHILQNLKFLTSWKCDFLVGVHSGLKSMSRKTMNVILERFRTGKIFMDASARKSAWMEILGLRKGSVGKLNAFDLPETVASFIQSGGVARTPSPQSEYAFWWDSGALPAYTWETKKERRFEVFRQSRNTLLVLMIPEVELFAT</sequence>
<dbReference type="GO" id="GO:0003723">
    <property type="term" value="F:RNA binding"/>
    <property type="evidence" value="ECO:0007669"/>
    <property type="project" value="TreeGrafter"/>
</dbReference>
<dbReference type="GO" id="GO:0005737">
    <property type="term" value="C:cytoplasm"/>
    <property type="evidence" value="ECO:0007669"/>
    <property type="project" value="TreeGrafter"/>
</dbReference>
<organism evidence="2 3">
    <name type="scientific">Salix koriyanagi</name>
    <dbReference type="NCBI Taxonomy" id="2511006"/>
    <lineage>
        <taxon>Eukaryota</taxon>
        <taxon>Viridiplantae</taxon>
        <taxon>Streptophyta</taxon>
        <taxon>Embryophyta</taxon>
        <taxon>Tracheophyta</taxon>
        <taxon>Spermatophyta</taxon>
        <taxon>Magnoliopsida</taxon>
        <taxon>eudicotyledons</taxon>
        <taxon>Gunneridae</taxon>
        <taxon>Pentapetalae</taxon>
        <taxon>rosids</taxon>
        <taxon>fabids</taxon>
        <taxon>Malpighiales</taxon>
        <taxon>Salicaceae</taxon>
        <taxon>Saliceae</taxon>
        <taxon>Salix</taxon>
    </lineage>
</organism>
<keyword evidence="1" id="KW-0378">Hydrolase</keyword>
<dbReference type="AlphaFoldDB" id="A0A9Q0VDB7"/>
<dbReference type="GO" id="GO:0030422">
    <property type="term" value="P:siRNA processing"/>
    <property type="evidence" value="ECO:0007669"/>
    <property type="project" value="TreeGrafter"/>
</dbReference>
<proteinExistence type="predicted"/>
<reference evidence="2" key="1">
    <citation type="submission" date="2022-11" db="EMBL/GenBank/DDBJ databases">
        <authorList>
            <person name="Hyden B.L."/>
            <person name="Feng K."/>
            <person name="Yates T."/>
            <person name="Jawdy S."/>
            <person name="Smart L.B."/>
            <person name="Muchero W."/>
        </authorList>
    </citation>
    <scope>NUCLEOTIDE SEQUENCE</scope>
    <source>
        <tissue evidence="2">Shoot tip</tissue>
    </source>
</reference>
<accession>A0A9Q0VDB7</accession>
<gene>
    <name evidence="2" type="ORF">OIU74_028765</name>
</gene>
<dbReference type="GO" id="GO:0004525">
    <property type="term" value="F:ribonuclease III activity"/>
    <property type="evidence" value="ECO:0007669"/>
    <property type="project" value="TreeGrafter"/>
</dbReference>
<dbReference type="PANTHER" id="PTHR14950">
    <property type="entry name" value="DICER-RELATED"/>
    <property type="match status" value="1"/>
</dbReference>
<evidence type="ECO:0000256" key="1">
    <source>
        <dbReference type="ARBA" id="ARBA00022801"/>
    </source>
</evidence>
<dbReference type="InterPro" id="IPR027417">
    <property type="entry name" value="P-loop_NTPase"/>
</dbReference>
<keyword evidence="3" id="KW-1185">Reference proteome</keyword>
<comment type="caution">
    <text evidence="2">The sequence shown here is derived from an EMBL/GenBank/DDBJ whole genome shotgun (WGS) entry which is preliminary data.</text>
</comment>
<evidence type="ECO:0000313" key="2">
    <source>
        <dbReference type="EMBL" id="KAJ6746166.1"/>
    </source>
</evidence>
<dbReference type="EMBL" id="JAPFFM010000009">
    <property type="protein sequence ID" value="KAJ6746166.1"/>
    <property type="molecule type" value="Genomic_DNA"/>
</dbReference>
<name>A0A9Q0VDB7_9ROSI</name>
<dbReference type="Proteomes" id="UP001151752">
    <property type="component" value="Chromosome 6"/>
</dbReference>
<dbReference type="GO" id="GO:0005634">
    <property type="term" value="C:nucleus"/>
    <property type="evidence" value="ECO:0007669"/>
    <property type="project" value="TreeGrafter"/>
</dbReference>
<evidence type="ECO:0000313" key="3">
    <source>
        <dbReference type="Proteomes" id="UP001151752"/>
    </source>
</evidence>
<dbReference type="PANTHER" id="PTHR14950:SF15">
    <property type="entry name" value="DICER-LIKE PROTEIN 4"/>
    <property type="match status" value="1"/>
</dbReference>
<dbReference type="Gene3D" id="3.40.50.300">
    <property type="entry name" value="P-loop containing nucleotide triphosphate hydrolases"/>
    <property type="match status" value="1"/>
</dbReference>
<protein>
    <submittedName>
        <fullName evidence="2">DICER-RELATED</fullName>
    </submittedName>
</protein>